<proteinExistence type="predicted"/>
<evidence type="ECO:0000313" key="6">
    <source>
        <dbReference type="EMBL" id="PIT47665.1"/>
    </source>
</evidence>
<sequence>MYMDHKDANSKVGNSKKILSKAIVSIFAVLIFQAQAANNIFADIPLHLQSKSTTTTAFSIKPNIAFYIDDSGSMNDPMGYSCRYYTYTCKSLNPRTNKCNNWGAPTPWSAENDRVDGIPDLGNLHDLIDDPDLPVEQHKSIYYGYCKRTTGEDGKDINKMTMVQHVLSDILDKYKNDFYISLQPMTRLNPLERDPKNPNNRIRPDYNRFYDTSTKDGYEFIRDHIIGNKTYDIRGLIPFGGTPTALRLNAVVRNTIINKLQYRCQKSYLILLTDGLDVGTVPITDSTKYARNLTWGYDGYFDGDDYRPANVNGAAANIPHLLEYYTKTLATKSFGKYSYTKDFVTDDGGAYNTATNKFTDRRLTDDAGQPWDGPDPLAGKPGHSATFTQTAQTFTIGVGLGNKALTNMQKTAHTYLRNGASPKPNYDPITNPDAKYFFNANSKQQILDAFENIFQEIKGVTTTTTTNVTTAAPTVAVTGGTSADSAVTAIVDTGPWSSKICIHAKNDKSKTSCDRQPTYGNRQLLLNDGQDTYLYSSSLKKFDNNYFKIPNNNYQNNSEWLEGLLSWYARSKADSAIKKDDFVLDYRQRDKVDENTRDESRRNIGDILDNPIRSIGDKVSVGTDKTNYQKYMITSANDGMVYVFRATNDSNRPYDLKFNYMPMAIERQSNNGSDLVAHYYKDLTNNQYGRDSDHPHRYLLNGGFSVYETEKRKDAPSLIFMISNMGQAGRGAFAINIGGNDLISGAPIAADNMSSGNWYKDVFLFQTPSGANNQFGYTIGTPIASRIRVNKDVKASWTSVADHIRVAAFINNGYNYSDNMAQPVQQSPESALYVYDALGIDVGTAGYAKVGMKAGEQIAKLVGPGGSGGLSGPVAYDLDSDGVADLVYAGDYGGNLFRFDLRNPDPAKWTATKIFSAGAPITATPAIYEVENETAQNNSSTNKKLVIVFGTGSNIYQSDLNNNDEQAIYGIYDDPDETNNALIEKSSLLEQVMTYNGSKGQLSSFPFSQQKYKGWYFKLNNDGERVVTPVQQLLYAGIVVTRSYSVSGDNKPKDPCDITIVNESTNVYSRTTQFNALTGSALTRKDPHINNDPELSSSVGEQGTVAYSFIGGGNQKVTSESGLLTPLTPPGGDRKQPPTCFRSKVGGSDNQGNSIDFEGIEMCPISFKRLSWREIKTNYM</sequence>
<name>A0A2N9XH60_9NEIS</name>
<keyword evidence="1" id="KW-0479">Metal-binding</keyword>
<reference evidence="6 7" key="1">
    <citation type="journal article" date="2017" name="MBio">
        <title>Type VI secretion-mediated competition in the bee gut microbiome.</title>
        <authorList>
            <person name="Steele M.I."/>
            <person name="Kwong W.K."/>
            <person name="Powell J.E."/>
            <person name="Whiteley M."/>
            <person name="Moran N.A."/>
        </authorList>
    </citation>
    <scope>NUCLEOTIDE SEQUENCE [LARGE SCALE GENOMIC DNA]</scope>
    <source>
        <strain evidence="6 7">Ruf1-X</strain>
    </source>
</reference>
<evidence type="ECO:0000256" key="3">
    <source>
        <dbReference type="SAM" id="MobiDB-lite"/>
    </source>
</evidence>
<evidence type="ECO:0000256" key="4">
    <source>
        <dbReference type="SAM" id="SignalP"/>
    </source>
</evidence>
<evidence type="ECO:0000256" key="1">
    <source>
        <dbReference type="ARBA" id="ARBA00022723"/>
    </source>
</evidence>
<feature type="signal peptide" evidence="4">
    <location>
        <begin position="1"/>
        <end position="36"/>
    </location>
</feature>
<dbReference type="Proteomes" id="UP000229970">
    <property type="component" value="Unassembled WGS sequence"/>
</dbReference>
<keyword evidence="4" id="KW-0732">Signal</keyword>
<feature type="domain" description="PilY1 beta-propeller" evidence="5">
    <location>
        <begin position="608"/>
        <end position="993"/>
    </location>
</feature>
<evidence type="ECO:0000313" key="7">
    <source>
        <dbReference type="Proteomes" id="UP000229970"/>
    </source>
</evidence>
<gene>
    <name evidence="6" type="ORF">BHC46_05025</name>
</gene>
<accession>A0A2N9XH60</accession>
<feature type="region of interest" description="Disordered" evidence="3">
    <location>
        <begin position="363"/>
        <end position="384"/>
    </location>
</feature>
<feature type="region of interest" description="Disordered" evidence="3">
    <location>
        <begin position="1120"/>
        <end position="1152"/>
    </location>
</feature>
<feature type="chain" id="PRO_5014653930" description="PilY1 beta-propeller domain-containing protein" evidence="4">
    <location>
        <begin position="37"/>
        <end position="1180"/>
    </location>
</feature>
<evidence type="ECO:0000256" key="2">
    <source>
        <dbReference type="ARBA" id="ARBA00022837"/>
    </source>
</evidence>
<dbReference type="EMBL" id="MEIP01000014">
    <property type="protein sequence ID" value="PIT47665.1"/>
    <property type="molecule type" value="Genomic_DNA"/>
</dbReference>
<protein>
    <recommendedName>
        <fullName evidence="5">PilY1 beta-propeller domain-containing protein</fullName>
    </recommendedName>
</protein>
<dbReference type="GO" id="GO:0046872">
    <property type="term" value="F:metal ion binding"/>
    <property type="evidence" value="ECO:0007669"/>
    <property type="project" value="UniProtKB-KW"/>
</dbReference>
<dbReference type="AlphaFoldDB" id="A0A2N9XH60"/>
<dbReference type="InterPro" id="IPR008707">
    <property type="entry name" value="B-propeller_PilY1"/>
</dbReference>
<keyword evidence="2" id="KW-0106">Calcium</keyword>
<organism evidence="6 7">
    <name type="scientific">Snodgrassella alvi</name>
    <dbReference type="NCBI Taxonomy" id="1196083"/>
    <lineage>
        <taxon>Bacteria</taxon>
        <taxon>Pseudomonadati</taxon>
        <taxon>Pseudomonadota</taxon>
        <taxon>Betaproteobacteria</taxon>
        <taxon>Neisseriales</taxon>
        <taxon>Neisseriaceae</taxon>
        <taxon>Snodgrassella</taxon>
    </lineage>
</organism>
<comment type="caution">
    <text evidence="6">The sequence shown here is derived from an EMBL/GenBank/DDBJ whole genome shotgun (WGS) entry which is preliminary data.</text>
</comment>
<dbReference type="Pfam" id="PF05567">
    <property type="entry name" value="T4P_PilY1"/>
    <property type="match status" value="1"/>
</dbReference>
<evidence type="ECO:0000259" key="5">
    <source>
        <dbReference type="Pfam" id="PF05567"/>
    </source>
</evidence>